<protein>
    <recommendedName>
        <fullName evidence="4">Phosphoribosyltransferase domain-containing protein</fullName>
    </recommendedName>
</protein>
<dbReference type="Gene3D" id="3.40.50.2020">
    <property type="match status" value="1"/>
</dbReference>
<dbReference type="InterPro" id="IPR000836">
    <property type="entry name" value="PRTase_dom"/>
</dbReference>
<gene>
    <name evidence="2" type="ORF">COU16_02770</name>
</gene>
<dbReference type="EMBL" id="PFBI01000006">
    <property type="protein sequence ID" value="PIR84478.1"/>
    <property type="molecule type" value="Genomic_DNA"/>
</dbReference>
<dbReference type="SUPFAM" id="SSF53271">
    <property type="entry name" value="PRTase-like"/>
    <property type="match status" value="1"/>
</dbReference>
<dbReference type="PANTHER" id="PTHR47505:SF1">
    <property type="entry name" value="DNA UTILIZATION PROTEIN YHGH"/>
    <property type="match status" value="1"/>
</dbReference>
<dbReference type="AlphaFoldDB" id="A0A2H0UDH5"/>
<dbReference type="InterPro" id="IPR029057">
    <property type="entry name" value="PRTase-like"/>
</dbReference>
<comment type="similarity">
    <text evidence="1">Belongs to the ComF/GntX family.</text>
</comment>
<dbReference type="InterPro" id="IPR051910">
    <property type="entry name" value="ComF/GntX_DNA_util-trans"/>
</dbReference>
<name>A0A2H0UDH5_9BACT</name>
<comment type="caution">
    <text evidence="2">The sequence shown here is derived from an EMBL/GenBank/DDBJ whole genome shotgun (WGS) entry which is preliminary data.</text>
</comment>
<dbReference type="Proteomes" id="UP000229344">
    <property type="component" value="Unassembled WGS sequence"/>
</dbReference>
<accession>A0A2H0UDH5</accession>
<organism evidence="2 3">
    <name type="scientific">Candidatus Kaiserbacteria bacterium CG10_big_fil_rev_8_21_14_0_10_47_16</name>
    <dbReference type="NCBI Taxonomy" id="1974608"/>
    <lineage>
        <taxon>Bacteria</taxon>
        <taxon>Candidatus Kaiseribacteriota</taxon>
    </lineage>
</organism>
<evidence type="ECO:0000313" key="2">
    <source>
        <dbReference type="EMBL" id="PIR84478.1"/>
    </source>
</evidence>
<evidence type="ECO:0000256" key="1">
    <source>
        <dbReference type="ARBA" id="ARBA00008007"/>
    </source>
</evidence>
<evidence type="ECO:0000313" key="3">
    <source>
        <dbReference type="Proteomes" id="UP000229344"/>
    </source>
</evidence>
<sequence>MLAHIAQTFFDTVFPPTEDMLLVRGLTPDTFRALAHSRTHEGVGSLLSFRDARVRACIHEAKFHHSKKAIELLGAVLAEYLSSLPQKPYVLIPIPLSAPRYRERGYNQVTEIIRAALPLISGTLTLNETTLIRERNTKPQTDLPKELRVANVADAFGVRDSTLLPNTHIILIDDVLTTGATMSAAKAALLPHSSTPITRLTLAH</sequence>
<dbReference type="PANTHER" id="PTHR47505">
    <property type="entry name" value="DNA UTILIZATION PROTEIN YHGH"/>
    <property type="match status" value="1"/>
</dbReference>
<dbReference type="CDD" id="cd06223">
    <property type="entry name" value="PRTases_typeI"/>
    <property type="match status" value="1"/>
</dbReference>
<proteinExistence type="inferred from homology"/>
<reference evidence="3" key="1">
    <citation type="submission" date="2017-09" db="EMBL/GenBank/DDBJ databases">
        <title>Depth-based differentiation of microbial function through sediment-hosted aquifers and enrichment of novel symbionts in the deep terrestrial subsurface.</title>
        <authorList>
            <person name="Probst A.J."/>
            <person name="Ladd B."/>
            <person name="Jarett J.K."/>
            <person name="Geller-Mcgrath D.E."/>
            <person name="Sieber C.M.K."/>
            <person name="Emerson J.B."/>
            <person name="Anantharaman K."/>
            <person name="Thomas B.C."/>
            <person name="Malmstrom R."/>
            <person name="Stieglmeier M."/>
            <person name="Klingl A."/>
            <person name="Woyke T."/>
            <person name="Ryan C.M."/>
            <person name="Banfield J.F."/>
        </authorList>
    </citation>
    <scope>NUCLEOTIDE SEQUENCE [LARGE SCALE GENOMIC DNA]</scope>
</reference>
<evidence type="ECO:0008006" key="4">
    <source>
        <dbReference type="Google" id="ProtNLM"/>
    </source>
</evidence>